<reference evidence="1" key="1">
    <citation type="submission" date="2021-10" db="EMBL/GenBank/DDBJ databases">
        <title>Melipona bicolor Genome sequencing and assembly.</title>
        <authorList>
            <person name="Araujo N.S."/>
            <person name="Arias M.C."/>
        </authorList>
    </citation>
    <scope>NUCLEOTIDE SEQUENCE</scope>
    <source>
        <strain evidence="1">USP_2M_L1-L4_2017</strain>
        <tissue evidence="1">Whole body</tissue>
    </source>
</reference>
<sequence>MFSDDQCAYLAGFFKALSIIGDARCRRSARASGTTPGSGEQLPGKKLEPVRGKKFLICGIIKGDGAKTTTDSTPLSENREFHLASTPHRRYTATPPPPHRPTIVDRLILSACYPLLDRVIVEYTIITAEEWAKLMQFYDVDYPIIIKKVNSDFQTEPGKYKSHARQKKISLEI</sequence>
<gene>
    <name evidence="1" type="ORF">K0M31_015475</name>
</gene>
<evidence type="ECO:0000313" key="2">
    <source>
        <dbReference type="Proteomes" id="UP001177670"/>
    </source>
</evidence>
<organism evidence="1 2">
    <name type="scientific">Melipona bicolor</name>
    <dbReference type="NCBI Taxonomy" id="60889"/>
    <lineage>
        <taxon>Eukaryota</taxon>
        <taxon>Metazoa</taxon>
        <taxon>Ecdysozoa</taxon>
        <taxon>Arthropoda</taxon>
        <taxon>Hexapoda</taxon>
        <taxon>Insecta</taxon>
        <taxon>Pterygota</taxon>
        <taxon>Neoptera</taxon>
        <taxon>Endopterygota</taxon>
        <taxon>Hymenoptera</taxon>
        <taxon>Apocrita</taxon>
        <taxon>Aculeata</taxon>
        <taxon>Apoidea</taxon>
        <taxon>Anthophila</taxon>
        <taxon>Apidae</taxon>
        <taxon>Melipona</taxon>
    </lineage>
</organism>
<accession>A0AA40FFE6</accession>
<name>A0AA40FFE6_9HYME</name>
<comment type="caution">
    <text evidence="1">The sequence shown here is derived from an EMBL/GenBank/DDBJ whole genome shotgun (WGS) entry which is preliminary data.</text>
</comment>
<dbReference type="AlphaFoldDB" id="A0AA40FFE6"/>
<dbReference type="Proteomes" id="UP001177670">
    <property type="component" value="Unassembled WGS sequence"/>
</dbReference>
<evidence type="ECO:0000313" key="1">
    <source>
        <dbReference type="EMBL" id="KAK1118028.1"/>
    </source>
</evidence>
<keyword evidence="2" id="KW-1185">Reference proteome</keyword>
<dbReference type="EMBL" id="JAHYIQ010000046">
    <property type="protein sequence ID" value="KAK1118028.1"/>
    <property type="molecule type" value="Genomic_DNA"/>
</dbReference>
<proteinExistence type="predicted"/>
<protein>
    <submittedName>
        <fullName evidence="1">Uncharacterized protein</fullName>
    </submittedName>
</protein>